<evidence type="ECO:0000313" key="3">
    <source>
        <dbReference type="EMBL" id="KAF5946910.1"/>
    </source>
</evidence>
<evidence type="ECO:0000259" key="1">
    <source>
        <dbReference type="Pfam" id="PF01370"/>
    </source>
</evidence>
<dbReference type="NCBIfam" id="TIGR01777">
    <property type="entry name" value="yfcH"/>
    <property type="match status" value="1"/>
</dbReference>
<proteinExistence type="predicted"/>
<keyword evidence="4" id="KW-1185">Reference proteome</keyword>
<dbReference type="Gene3D" id="3.40.50.720">
    <property type="entry name" value="NAD(P)-binding Rossmann-like Domain"/>
    <property type="match status" value="1"/>
</dbReference>
<sequence length="406" mass="44800">MVGEERPAEVKTRKERGCGGWVEAVGGRKGVGKVCRRLGEGWEGLSKGEKELKRAVRGCVKAGKGCSRLERGKCKMYPFGSFTWQAWFINRLIICWLGTEMTVSVTGATGFIGRRLVQRLHADNHRVRVLTRSRSKAQVIFPVKDFPGIVIAEEPEWKDCIQGSNAVVNLAGMPISTRWSPEIKKEIKDSRIRVTSKVTIKIFSATALASPNMINFPFAFYKCSGSSETRVFDEQSPSGNDYLAEVCREWEASALRVNMNVRLALIRIGVVLGKDGGALAKMIPLFMMFAGGPLGSGRQWFSWIHLDDIVNLIYEALTNPSYKGVINGTAPNPVRLGEMCDQLGSVLGRPSWLPVPDFALKAVLGEGATVVLDGQKVVPARAKELGFPFRYPYVKDALRAIMSQES</sequence>
<accession>A0A7J7H1T7</accession>
<dbReference type="CDD" id="cd05242">
    <property type="entry name" value="SDR_a8"/>
    <property type="match status" value="1"/>
</dbReference>
<gene>
    <name evidence="3" type="ORF">HYC85_017138</name>
</gene>
<dbReference type="Pfam" id="PF01370">
    <property type="entry name" value="Epimerase"/>
    <property type="match status" value="1"/>
</dbReference>
<evidence type="ECO:0000313" key="4">
    <source>
        <dbReference type="Proteomes" id="UP000593564"/>
    </source>
</evidence>
<name>A0A7J7H1T7_CAMSI</name>
<dbReference type="InterPro" id="IPR013549">
    <property type="entry name" value="DUF1731"/>
</dbReference>
<protein>
    <recommendedName>
        <fullName evidence="5">DUF1731 domain-containing protein</fullName>
    </recommendedName>
</protein>
<dbReference type="AlphaFoldDB" id="A0A7J7H1T7"/>
<dbReference type="InterPro" id="IPR001509">
    <property type="entry name" value="Epimerase_deHydtase"/>
</dbReference>
<reference evidence="4" key="1">
    <citation type="journal article" date="2020" name="Nat. Commun.">
        <title>Genome assembly of wild tea tree DASZ reveals pedigree and selection history of tea varieties.</title>
        <authorList>
            <person name="Zhang W."/>
            <person name="Zhang Y."/>
            <person name="Qiu H."/>
            <person name="Guo Y."/>
            <person name="Wan H."/>
            <person name="Zhang X."/>
            <person name="Scossa F."/>
            <person name="Alseekh S."/>
            <person name="Zhang Q."/>
            <person name="Wang P."/>
            <person name="Xu L."/>
            <person name="Schmidt M.H."/>
            <person name="Jia X."/>
            <person name="Li D."/>
            <person name="Zhu A."/>
            <person name="Guo F."/>
            <person name="Chen W."/>
            <person name="Ni D."/>
            <person name="Usadel B."/>
            <person name="Fernie A.R."/>
            <person name="Wen W."/>
        </authorList>
    </citation>
    <scope>NUCLEOTIDE SEQUENCE [LARGE SCALE GENOMIC DNA]</scope>
    <source>
        <strain evidence="4">cv. G240</strain>
    </source>
</reference>
<feature type="domain" description="DUF1731" evidence="2">
    <location>
        <begin position="355"/>
        <end position="401"/>
    </location>
</feature>
<evidence type="ECO:0008006" key="5">
    <source>
        <dbReference type="Google" id="ProtNLM"/>
    </source>
</evidence>
<dbReference type="EMBL" id="JACBKZ010000007">
    <property type="protein sequence ID" value="KAF5946910.1"/>
    <property type="molecule type" value="Genomic_DNA"/>
</dbReference>
<dbReference type="InterPro" id="IPR036291">
    <property type="entry name" value="NAD(P)-bd_dom_sf"/>
</dbReference>
<organism evidence="3 4">
    <name type="scientific">Camellia sinensis</name>
    <name type="common">Tea plant</name>
    <name type="synonym">Thea sinensis</name>
    <dbReference type="NCBI Taxonomy" id="4442"/>
    <lineage>
        <taxon>Eukaryota</taxon>
        <taxon>Viridiplantae</taxon>
        <taxon>Streptophyta</taxon>
        <taxon>Embryophyta</taxon>
        <taxon>Tracheophyta</taxon>
        <taxon>Spermatophyta</taxon>
        <taxon>Magnoliopsida</taxon>
        <taxon>eudicotyledons</taxon>
        <taxon>Gunneridae</taxon>
        <taxon>Pentapetalae</taxon>
        <taxon>asterids</taxon>
        <taxon>Ericales</taxon>
        <taxon>Theaceae</taxon>
        <taxon>Camellia</taxon>
    </lineage>
</organism>
<feature type="domain" description="NAD-dependent epimerase/dehydratase" evidence="1">
    <location>
        <begin position="104"/>
        <end position="321"/>
    </location>
</feature>
<dbReference type="SUPFAM" id="SSF51735">
    <property type="entry name" value="NAD(P)-binding Rossmann-fold domains"/>
    <property type="match status" value="1"/>
</dbReference>
<dbReference type="PANTHER" id="PTHR11092">
    <property type="entry name" value="SUGAR NUCLEOTIDE EPIMERASE RELATED"/>
    <property type="match status" value="1"/>
</dbReference>
<dbReference type="Proteomes" id="UP000593564">
    <property type="component" value="Unassembled WGS sequence"/>
</dbReference>
<dbReference type="InterPro" id="IPR010099">
    <property type="entry name" value="SDR39U1"/>
</dbReference>
<dbReference type="PANTHER" id="PTHR11092:SF0">
    <property type="entry name" value="EPIMERASE FAMILY PROTEIN SDR39U1"/>
    <property type="match status" value="1"/>
</dbReference>
<dbReference type="Pfam" id="PF08338">
    <property type="entry name" value="DUF1731"/>
    <property type="match status" value="1"/>
</dbReference>
<reference evidence="3 4" key="2">
    <citation type="submission" date="2020-07" db="EMBL/GenBank/DDBJ databases">
        <title>Genome assembly of wild tea tree DASZ reveals pedigree and selection history of tea varieties.</title>
        <authorList>
            <person name="Zhang W."/>
        </authorList>
    </citation>
    <scope>NUCLEOTIDE SEQUENCE [LARGE SCALE GENOMIC DNA]</scope>
    <source>
        <strain evidence="4">cv. G240</strain>
        <tissue evidence="3">Leaf</tissue>
    </source>
</reference>
<comment type="caution">
    <text evidence="3">The sequence shown here is derived from an EMBL/GenBank/DDBJ whole genome shotgun (WGS) entry which is preliminary data.</text>
</comment>
<evidence type="ECO:0000259" key="2">
    <source>
        <dbReference type="Pfam" id="PF08338"/>
    </source>
</evidence>